<feature type="compositionally biased region" description="Low complexity" evidence="1">
    <location>
        <begin position="236"/>
        <end position="245"/>
    </location>
</feature>
<comment type="caution">
    <text evidence="2">The sequence shown here is derived from an EMBL/GenBank/DDBJ whole genome shotgun (WGS) entry which is preliminary data.</text>
</comment>
<evidence type="ECO:0000256" key="1">
    <source>
        <dbReference type="SAM" id="MobiDB-lite"/>
    </source>
</evidence>
<gene>
    <name evidence="2" type="ORF">AXG93_773s1180</name>
</gene>
<feature type="region of interest" description="Disordered" evidence="1">
    <location>
        <begin position="169"/>
        <end position="215"/>
    </location>
</feature>
<protein>
    <submittedName>
        <fullName evidence="2">Uncharacterized protein</fullName>
    </submittedName>
</protein>
<keyword evidence="3" id="KW-1185">Reference proteome</keyword>
<name>A0A176WA19_MARPO</name>
<reference evidence="2" key="1">
    <citation type="submission" date="2016-03" db="EMBL/GenBank/DDBJ databases">
        <title>Mechanisms controlling the formation of the plant cell surface in tip-growing cells are functionally conserved among land plants.</title>
        <authorList>
            <person name="Honkanen S."/>
            <person name="Jones V.A."/>
            <person name="Morieri G."/>
            <person name="Champion C."/>
            <person name="Hetherington A.J."/>
            <person name="Kelly S."/>
            <person name="Saint-Marcoux D."/>
            <person name="Proust H."/>
            <person name="Prescott H."/>
            <person name="Dolan L."/>
        </authorList>
    </citation>
    <scope>NUCLEOTIDE SEQUENCE [LARGE SCALE GENOMIC DNA]</scope>
    <source>
        <tissue evidence="2">Whole gametophyte</tissue>
    </source>
</reference>
<feature type="region of interest" description="Disordered" evidence="1">
    <location>
        <begin position="236"/>
        <end position="273"/>
    </location>
</feature>
<accession>A0A176WA19</accession>
<evidence type="ECO:0000313" key="2">
    <source>
        <dbReference type="EMBL" id="OAE29879.1"/>
    </source>
</evidence>
<proteinExistence type="predicted"/>
<sequence>MKLTCESQIRSPGQCSSSQPLARVPSPDDVRFTKTTIDLNFPGQHELENIYDVLRALELKILQPRSLPSLRIFLHDNRLWTIDNKLLYIYRISPKVRRVSVTFISSSRFIDKFLNDNSKSDLERMASPDFFPEVVRSLADKQPAIQSSSQECVLLPTVAAFNRMDADRLSNSKSHSSSSNKSLASGSNSSSKTVATRISSDDNAQSHRTAGAAVEAESPYLRPLRTCTVRSKISLESSNNSSVTSYPVKTRSTRDDETMRQDTEANRSLDSSSAGQIYSDDFVETSSVHIGARSRVLDLRATVAFDRDDEQQQQQQQQQQPPSGSSCFRRAVIECRDIPVASTLPPVHTLTDAGALNCSRKIIAAAAHQEDRSETPDSADANFAEELSKWRDVDAADDLAAPDLMGNFSSKPMMMMMLMNQAHAGAAEAHERSGRSPPAETSANSSSDSGKQRPLRLDRPLSSCGSSAAPVLERPSTCTFPLDGRRSGSLFRICTSSTVQADRANPSPTKGRTRAFLSAEKKSLGKLSREHELEVSKKILLKHMRKAFFSVY</sequence>
<feature type="compositionally biased region" description="Basic and acidic residues" evidence="1">
    <location>
        <begin position="252"/>
        <end position="267"/>
    </location>
</feature>
<dbReference type="EMBL" id="LVLJ01001380">
    <property type="protein sequence ID" value="OAE29879.1"/>
    <property type="molecule type" value="Genomic_DNA"/>
</dbReference>
<feature type="compositionally biased region" description="Polar residues" evidence="1">
    <location>
        <begin position="439"/>
        <end position="449"/>
    </location>
</feature>
<feature type="compositionally biased region" description="Polar residues" evidence="1">
    <location>
        <begin position="193"/>
        <end position="208"/>
    </location>
</feature>
<feature type="region of interest" description="Disordered" evidence="1">
    <location>
        <begin position="424"/>
        <end position="468"/>
    </location>
</feature>
<organism evidence="2 3">
    <name type="scientific">Marchantia polymorpha subsp. ruderalis</name>
    <dbReference type="NCBI Taxonomy" id="1480154"/>
    <lineage>
        <taxon>Eukaryota</taxon>
        <taxon>Viridiplantae</taxon>
        <taxon>Streptophyta</taxon>
        <taxon>Embryophyta</taxon>
        <taxon>Marchantiophyta</taxon>
        <taxon>Marchantiopsida</taxon>
        <taxon>Marchantiidae</taxon>
        <taxon>Marchantiales</taxon>
        <taxon>Marchantiaceae</taxon>
        <taxon>Marchantia</taxon>
    </lineage>
</organism>
<evidence type="ECO:0000313" key="3">
    <source>
        <dbReference type="Proteomes" id="UP000077202"/>
    </source>
</evidence>
<feature type="compositionally biased region" description="Low complexity" evidence="1">
    <location>
        <begin position="171"/>
        <end position="192"/>
    </location>
</feature>
<dbReference type="Proteomes" id="UP000077202">
    <property type="component" value="Unassembled WGS sequence"/>
</dbReference>
<dbReference type="AlphaFoldDB" id="A0A176WA19"/>